<organism evidence="1">
    <name type="scientific">gut metagenome</name>
    <dbReference type="NCBI Taxonomy" id="749906"/>
    <lineage>
        <taxon>unclassified sequences</taxon>
        <taxon>metagenomes</taxon>
        <taxon>organismal metagenomes</taxon>
    </lineage>
</organism>
<dbReference type="EMBL" id="AMCI01004149">
    <property type="protein sequence ID" value="EJW98685.1"/>
    <property type="molecule type" value="Genomic_DNA"/>
</dbReference>
<sequence length="34" mass="4202">MIVVLYNMNGILMTLMWYRYQRIQFFMKQLSLVG</sequence>
<dbReference type="AlphaFoldDB" id="J9CFB2"/>
<protein>
    <submittedName>
        <fullName evidence="1">Uncharacterized protein</fullName>
    </submittedName>
</protein>
<evidence type="ECO:0000313" key="1">
    <source>
        <dbReference type="EMBL" id="EJW98685.1"/>
    </source>
</evidence>
<name>J9CFB2_9ZZZZ</name>
<reference evidence="1" key="1">
    <citation type="journal article" date="2012" name="PLoS ONE">
        <title>Gene sets for utilization of primary and secondary nutrition supplies in the distal gut of endangered iberian lynx.</title>
        <authorList>
            <person name="Alcaide M."/>
            <person name="Messina E."/>
            <person name="Richter M."/>
            <person name="Bargiela R."/>
            <person name="Peplies J."/>
            <person name="Huws S.A."/>
            <person name="Newbold C.J."/>
            <person name="Golyshin P.N."/>
            <person name="Simon M.A."/>
            <person name="Lopez G."/>
            <person name="Yakimov M.M."/>
            <person name="Ferrer M."/>
        </authorList>
    </citation>
    <scope>NUCLEOTIDE SEQUENCE</scope>
</reference>
<gene>
    <name evidence="1" type="ORF">EVA_13208</name>
</gene>
<accession>J9CFB2</accession>
<comment type="caution">
    <text evidence="1">The sequence shown here is derived from an EMBL/GenBank/DDBJ whole genome shotgun (WGS) entry which is preliminary data.</text>
</comment>
<proteinExistence type="predicted"/>